<sequence length="281" mass="32436">MKTILIPIDFSKNALQALQYAQELYKCTRAEFYLLHAFAEEVYGPYQTTTVEERKTLERDIRAKVEKKLANLVSSIEGTPPNPLHRFITVAAFDSLVDAANDLVEKHNLDLIIMGTHGENSTHKTTFGSYTIEVFKYVKCPVLAVPSDFEYKQPKAILFPTDYMLPFKRRELKLLSELAGNFKSEIHFLYLSDFNVLSARQVDNQLFLKGNLTKAYLFFETAPVKNRVETILEYIKEHDVDMLTMVNSRHSFFEDMLYSSTIDQLGLKIKIPFLVMQNLPR</sequence>
<keyword evidence="4" id="KW-1185">Reference proteome</keyword>
<dbReference type="EMBL" id="PVYX01000001">
    <property type="protein sequence ID" value="PRX57235.1"/>
    <property type="molecule type" value="Genomic_DNA"/>
</dbReference>
<dbReference type="PANTHER" id="PTHR46268:SF6">
    <property type="entry name" value="UNIVERSAL STRESS PROTEIN UP12"/>
    <property type="match status" value="1"/>
</dbReference>
<dbReference type="InterPro" id="IPR006016">
    <property type="entry name" value="UspA"/>
</dbReference>
<evidence type="ECO:0000256" key="1">
    <source>
        <dbReference type="ARBA" id="ARBA00008791"/>
    </source>
</evidence>
<dbReference type="OrthoDB" id="9788959at2"/>
<dbReference type="Gene3D" id="3.40.50.620">
    <property type="entry name" value="HUPs"/>
    <property type="match status" value="2"/>
</dbReference>
<protein>
    <submittedName>
        <fullName evidence="3">Nucleotide-binding universal stress UspA family protein</fullName>
    </submittedName>
</protein>
<accession>A0A2T0MI60</accession>
<feature type="domain" description="UspA" evidence="2">
    <location>
        <begin position="1"/>
        <end position="146"/>
    </location>
</feature>
<proteinExistence type="inferred from homology"/>
<dbReference type="AlphaFoldDB" id="A0A2T0MI60"/>
<comment type="similarity">
    <text evidence="1">Belongs to the universal stress protein A family.</text>
</comment>
<dbReference type="Pfam" id="PF00582">
    <property type="entry name" value="Usp"/>
    <property type="match status" value="1"/>
</dbReference>
<reference evidence="3 4" key="1">
    <citation type="submission" date="2018-03" db="EMBL/GenBank/DDBJ databases">
        <title>Genomic Encyclopedia of Archaeal and Bacterial Type Strains, Phase II (KMG-II): from individual species to whole genera.</title>
        <authorList>
            <person name="Goeker M."/>
        </authorList>
    </citation>
    <scope>NUCLEOTIDE SEQUENCE [LARGE SCALE GENOMIC DNA]</scope>
    <source>
        <strain evidence="3 4">DSM 25027</strain>
    </source>
</reference>
<evidence type="ECO:0000313" key="4">
    <source>
        <dbReference type="Proteomes" id="UP000237640"/>
    </source>
</evidence>
<dbReference type="InterPro" id="IPR006015">
    <property type="entry name" value="Universal_stress_UspA"/>
</dbReference>
<comment type="caution">
    <text evidence="3">The sequence shown here is derived from an EMBL/GenBank/DDBJ whole genome shotgun (WGS) entry which is preliminary data.</text>
</comment>
<name>A0A2T0MI60_9FLAO</name>
<dbReference type="CDD" id="cd00293">
    <property type="entry name" value="USP-like"/>
    <property type="match status" value="1"/>
</dbReference>
<evidence type="ECO:0000313" key="3">
    <source>
        <dbReference type="EMBL" id="PRX57235.1"/>
    </source>
</evidence>
<dbReference type="SUPFAM" id="SSF52402">
    <property type="entry name" value="Adenine nucleotide alpha hydrolases-like"/>
    <property type="match status" value="2"/>
</dbReference>
<dbReference type="Proteomes" id="UP000237640">
    <property type="component" value="Unassembled WGS sequence"/>
</dbReference>
<organism evidence="3 4">
    <name type="scientific">Flagellimonas meridianipacifica</name>
    <dbReference type="NCBI Taxonomy" id="1080225"/>
    <lineage>
        <taxon>Bacteria</taxon>
        <taxon>Pseudomonadati</taxon>
        <taxon>Bacteroidota</taxon>
        <taxon>Flavobacteriia</taxon>
        <taxon>Flavobacteriales</taxon>
        <taxon>Flavobacteriaceae</taxon>
        <taxon>Flagellimonas</taxon>
    </lineage>
</organism>
<dbReference type="RefSeq" id="WP_106144141.1">
    <property type="nucleotide sequence ID" value="NZ_PVYX01000001.1"/>
</dbReference>
<dbReference type="PRINTS" id="PR01438">
    <property type="entry name" value="UNVRSLSTRESS"/>
</dbReference>
<gene>
    <name evidence="3" type="ORF">CLV81_1238</name>
</gene>
<evidence type="ECO:0000259" key="2">
    <source>
        <dbReference type="Pfam" id="PF00582"/>
    </source>
</evidence>
<dbReference type="PANTHER" id="PTHR46268">
    <property type="entry name" value="STRESS RESPONSE PROTEIN NHAX"/>
    <property type="match status" value="1"/>
</dbReference>
<dbReference type="InterPro" id="IPR014729">
    <property type="entry name" value="Rossmann-like_a/b/a_fold"/>
</dbReference>